<reference evidence="8 9" key="1">
    <citation type="submission" date="2024-04" db="EMBL/GenBank/DDBJ databases">
        <title>draft genome sequnece of Paenibacillus filicis.</title>
        <authorList>
            <person name="Kim D.-U."/>
        </authorList>
    </citation>
    <scope>NUCLEOTIDE SEQUENCE [LARGE SCALE GENOMIC DNA]</scope>
    <source>
        <strain evidence="8 9">KACC14197</strain>
    </source>
</reference>
<comment type="subcellular location">
    <subcellularLocation>
        <location evidence="1">Membrane</location>
        <topology evidence="1">Lipid-anchor</topology>
    </subcellularLocation>
</comment>
<gene>
    <name evidence="8" type="ORF">WMW72_02290</name>
</gene>
<dbReference type="Pfam" id="PF03180">
    <property type="entry name" value="Lipoprotein_9"/>
    <property type="match status" value="1"/>
</dbReference>
<evidence type="ECO:0000313" key="9">
    <source>
        <dbReference type="Proteomes" id="UP001469365"/>
    </source>
</evidence>
<keyword evidence="3 7" id="KW-0732">Signal</keyword>
<keyword evidence="5" id="KW-0564">Palmitate</keyword>
<keyword evidence="9" id="KW-1185">Reference proteome</keyword>
<dbReference type="PANTHER" id="PTHR30429">
    <property type="entry name" value="D-METHIONINE-BINDING LIPOPROTEIN METQ"/>
    <property type="match status" value="1"/>
</dbReference>
<comment type="caution">
    <text evidence="8">The sequence shown here is derived from an EMBL/GenBank/DDBJ whole genome shotgun (WGS) entry which is preliminary data.</text>
</comment>
<protein>
    <submittedName>
        <fullName evidence="8">MetQ/NlpA family ABC transporter substrate-binding protein</fullName>
    </submittedName>
</protein>
<evidence type="ECO:0000313" key="8">
    <source>
        <dbReference type="EMBL" id="MEK8126732.1"/>
    </source>
</evidence>
<sequence length="290" mass="31690">MIRKSFLLLMLAVIAIISACGSKSEALKEKTSPASSTNGGAGVAAPAENKTIKLLVSAVNRNDELAPILKKELEKQGYELKYEIPTDGIIANKEVLEGTYDVNIGMHTAFLKSYNEANKTNLVEAFKTTFSPNGVYSKKYKSLEQLPEGATISIPNDGTNGGRALVILQNAGLVKLKEGIQSTKLKPSDIIENPRKFKIKEVDNSVLVRALDDVDAGFLYQSLRIQAGFKFSDALAVESSEAKDFYIIAATRPELAGSPKLKALQEAYYSQAVKDFYLSKFDKGSIYFAW</sequence>
<dbReference type="InterPro" id="IPR004872">
    <property type="entry name" value="Lipoprotein_NlpA"/>
</dbReference>
<dbReference type="Proteomes" id="UP001469365">
    <property type="component" value="Unassembled WGS sequence"/>
</dbReference>
<evidence type="ECO:0000256" key="5">
    <source>
        <dbReference type="ARBA" id="ARBA00023139"/>
    </source>
</evidence>
<comment type="similarity">
    <text evidence="2">Belongs to the NlpA lipoprotein family.</text>
</comment>
<dbReference type="Gene3D" id="3.40.190.10">
    <property type="entry name" value="Periplasmic binding protein-like II"/>
    <property type="match status" value="2"/>
</dbReference>
<proteinExistence type="inferred from homology"/>
<dbReference type="EMBL" id="JBBPCC010000001">
    <property type="protein sequence ID" value="MEK8126732.1"/>
    <property type="molecule type" value="Genomic_DNA"/>
</dbReference>
<evidence type="ECO:0000256" key="1">
    <source>
        <dbReference type="ARBA" id="ARBA00004635"/>
    </source>
</evidence>
<evidence type="ECO:0000256" key="2">
    <source>
        <dbReference type="ARBA" id="ARBA00008973"/>
    </source>
</evidence>
<dbReference type="PANTHER" id="PTHR30429:SF0">
    <property type="entry name" value="METHIONINE-BINDING LIPOPROTEIN METQ"/>
    <property type="match status" value="1"/>
</dbReference>
<feature type="signal peptide" evidence="7">
    <location>
        <begin position="1"/>
        <end position="19"/>
    </location>
</feature>
<evidence type="ECO:0000256" key="4">
    <source>
        <dbReference type="ARBA" id="ARBA00023136"/>
    </source>
</evidence>
<accession>A0ABU9DF27</accession>
<evidence type="ECO:0000256" key="3">
    <source>
        <dbReference type="ARBA" id="ARBA00022729"/>
    </source>
</evidence>
<evidence type="ECO:0000256" key="6">
    <source>
        <dbReference type="ARBA" id="ARBA00023288"/>
    </source>
</evidence>
<organism evidence="8 9">
    <name type="scientific">Paenibacillus filicis</name>
    <dbReference type="NCBI Taxonomy" id="669464"/>
    <lineage>
        <taxon>Bacteria</taxon>
        <taxon>Bacillati</taxon>
        <taxon>Bacillota</taxon>
        <taxon>Bacilli</taxon>
        <taxon>Bacillales</taxon>
        <taxon>Paenibacillaceae</taxon>
        <taxon>Paenibacillus</taxon>
    </lineage>
</organism>
<keyword evidence="6" id="KW-0449">Lipoprotein</keyword>
<dbReference type="PROSITE" id="PS51257">
    <property type="entry name" value="PROKAR_LIPOPROTEIN"/>
    <property type="match status" value="1"/>
</dbReference>
<feature type="chain" id="PRO_5046238124" evidence="7">
    <location>
        <begin position="20"/>
        <end position="290"/>
    </location>
</feature>
<evidence type="ECO:0000256" key="7">
    <source>
        <dbReference type="SAM" id="SignalP"/>
    </source>
</evidence>
<dbReference type="SUPFAM" id="SSF53850">
    <property type="entry name" value="Periplasmic binding protein-like II"/>
    <property type="match status" value="1"/>
</dbReference>
<name>A0ABU9DF27_9BACL</name>
<keyword evidence="4" id="KW-0472">Membrane</keyword>
<dbReference type="RefSeq" id="WP_341413782.1">
    <property type="nucleotide sequence ID" value="NZ_JBBPCC010000001.1"/>
</dbReference>